<feature type="chain" id="PRO_5044505819" evidence="1">
    <location>
        <begin position="21"/>
        <end position="116"/>
    </location>
</feature>
<proteinExistence type="predicted"/>
<evidence type="ECO:0000313" key="2">
    <source>
        <dbReference type="EMBL" id="TEA26976.1"/>
    </source>
</evidence>
<keyword evidence="3" id="KW-1185">Reference proteome</keyword>
<accession>A0AB94IC40</accession>
<reference evidence="2 3" key="1">
    <citation type="journal article" date="2014" name="Appl. Environ. Microbiol.">
        <title>Genomic features of a bumble bee symbiont reflect its host environment.</title>
        <authorList>
            <person name="Martinson V.G."/>
            <person name="Magoc T."/>
            <person name="Koch H."/>
            <person name="Salzberg S.L."/>
            <person name="Moran N.A."/>
        </authorList>
    </citation>
    <scope>NUCLEOTIDE SEQUENCE [LARGE SCALE GENOMIC DNA]</scope>
    <source>
        <strain evidence="2 3">Bimp</strain>
    </source>
</reference>
<evidence type="ECO:0000256" key="1">
    <source>
        <dbReference type="SAM" id="SignalP"/>
    </source>
</evidence>
<evidence type="ECO:0000313" key="3">
    <source>
        <dbReference type="Proteomes" id="UP000506160"/>
    </source>
</evidence>
<dbReference type="InterPro" id="IPR025294">
    <property type="entry name" value="DUF4156"/>
</dbReference>
<dbReference type="AlphaFoldDB" id="A0AB94IC40"/>
<dbReference type="RefSeq" id="WP_024496245.1">
    <property type="nucleotide sequence ID" value="NZ_AWGA01000059.1"/>
</dbReference>
<feature type="signal peptide" evidence="1">
    <location>
        <begin position="1"/>
        <end position="20"/>
    </location>
</feature>
<dbReference type="EMBL" id="AWGA01000059">
    <property type="protein sequence ID" value="TEA26976.1"/>
    <property type="molecule type" value="Genomic_DNA"/>
</dbReference>
<dbReference type="PROSITE" id="PS51257">
    <property type="entry name" value="PROKAR_LIPOPROTEIN"/>
    <property type="match status" value="1"/>
</dbReference>
<sequence>MSLKKYVLVAGIPLILSACSSSTTELTSGGSLVTFVDTPPSSNCQYLGKAEGHRSSFFSGTKTHSELMRDAAKDLRNNAATMSGNTIFNAQDTSPKVISDLVPVDVTMTGEVYKCP</sequence>
<organism evidence="2 3">
    <name type="scientific">Candidatus Schmidhempelia bombi str. Bimp</name>
    <dbReference type="NCBI Taxonomy" id="1387197"/>
    <lineage>
        <taxon>Bacteria</taxon>
        <taxon>Pseudomonadati</taxon>
        <taxon>Pseudomonadota</taxon>
        <taxon>Gammaproteobacteria</taxon>
        <taxon>Orbales</taxon>
        <taxon>Orbaceae</taxon>
        <taxon>Candidatus Schmidhempelia</taxon>
    </lineage>
</organism>
<comment type="caution">
    <text evidence="2">The sequence shown here is derived from an EMBL/GenBank/DDBJ whole genome shotgun (WGS) entry which is preliminary data.</text>
</comment>
<gene>
    <name evidence="2" type="ORF">O970_06095</name>
</gene>
<dbReference type="Proteomes" id="UP000506160">
    <property type="component" value="Unassembled WGS sequence"/>
</dbReference>
<dbReference type="Pfam" id="PF13698">
    <property type="entry name" value="DUF4156"/>
    <property type="match status" value="1"/>
</dbReference>
<protein>
    <submittedName>
        <fullName evidence="2">DUF4156 domain-containing protein</fullName>
    </submittedName>
</protein>
<name>A0AB94IC40_9GAMM</name>
<keyword evidence="1" id="KW-0732">Signal</keyword>